<evidence type="ECO:0000256" key="1">
    <source>
        <dbReference type="SAM" id="MobiDB-lite"/>
    </source>
</evidence>
<evidence type="ECO:0000313" key="2">
    <source>
        <dbReference type="EMBL" id="CAH0374347.1"/>
    </source>
</evidence>
<sequence>MDEPQDDSDEHAPASALIALPPDALARVCAYLETRAARRLHASAKVSARALGSEAWAAVIKTNHGGLKLRPKELEGAKAHAALQTLHRRARSARMRSDVRRHTNPSAGWGLPGFHGLATDGGVDEGDATYWCDALFRPEPWLVYSSAVTARPVLCAAAYLVVGPGDATINDDDAQDRAWMVERMEKAGLLFDDAGLDHLDSEPPDVVAQTFAEVTRVMDDQGWLHELVRDVHESRRAAVMARVRRKRDEIQSRPPARRPKPFAGCELQTCDGGNLLVNDHVRQRCSPALTPCAIATAVVIRRPTNYSCPCAVGVVFACRRHPTTSDIAQSSRLARVCRASDAAASILMAQTEETTRVELPRSLGGGRGRVVQWDPSVVGGNSYRVLVDGRSVPVLVRRSEAKRITGGDPFDLPGFGVATLSYENAEGRVWDVKAGAAWAAADVYPRVKIKCRAMFSGSARWRGVFRSPTRRLRCDGVGSMAWSFTKVSTQYIHTGLSHRGVGLQGAARGRAAHHGRARPAPRAAQAPCGRARPRRGPLTGRGPHARVPRRAPGAEFGFAVRGRRGVRLSLISHSP</sequence>
<feature type="non-terminal residue" evidence="2">
    <location>
        <position position="575"/>
    </location>
</feature>
<organism evidence="2 3">
    <name type="scientific">Pelagomonas calceolata</name>
    <dbReference type="NCBI Taxonomy" id="35677"/>
    <lineage>
        <taxon>Eukaryota</taxon>
        <taxon>Sar</taxon>
        <taxon>Stramenopiles</taxon>
        <taxon>Ochrophyta</taxon>
        <taxon>Pelagophyceae</taxon>
        <taxon>Pelagomonadales</taxon>
        <taxon>Pelagomonadaceae</taxon>
        <taxon>Pelagomonas</taxon>
    </lineage>
</organism>
<name>A0A8J2WZ68_9STRA</name>
<feature type="compositionally biased region" description="Low complexity" evidence="1">
    <location>
        <begin position="520"/>
        <end position="542"/>
    </location>
</feature>
<dbReference type="AlphaFoldDB" id="A0A8J2WZ68"/>
<comment type="caution">
    <text evidence="2">The sequence shown here is derived from an EMBL/GenBank/DDBJ whole genome shotgun (WGS) entry which is preliminary data.</text>
</comment>
<protein>
    <submittedName>
        <fullName evidence="2">Uncharacterized protein</fullName>
    </submittedName>
</protein>
<dbReference type="EMBL" id="CAKKNE010000004">
    <property type="protein sequence ID" value="CAH0374347.1"/>
    <property type="molecule type" value="Genomic_DNA"/>
</dbReference>
<feature type="region of interest" description="Disordered" evidence="1">
    <location>
        <begin position="511"/>
        <end position="550"/>
    </location>
</feature>
<proteinExistence type="predicted"/>
<gene>
    <name evidence="2" type="ORF">PECAL_4P16210</name>
</gene>
<keyword evidence="3" id="KW-1185">Reference proteome</keyword>
<evidence type="ECO:0000313" key="3">
    <source>
        <dbReference type="Proteomes" id="UP000789595"/>
    </source>
</evidence>
<reference evidence="2" key="1">
    <citation type="submission" date="2021-11" db="EMBL/GenBank/DDBJ databases">
        <authorList>
            <consortium name="Genoscope - CEA"/>
            <person name="William W."/>
        </authorList>
    </citation>
    <scope>NUCLEOTIDE SEQUENCE</scope>
</reference>
<accession>A0A8J2WZ68</accession>
<dbReference type="Proteomes" id="UP000789595">
    <property type="component" value="Unassembled WGS sequence"/>
</dbReference>